<accession>A0A100HKX7</accession>
<feature type="modified residue" description="4-aspartylphosphate" evidence="2">
    <location>
        <position position="52"/>
    </location>
</feature>
<keyword evidence="5" id="KW-1185">Reference proteome</keyword>
<evidence type="ECO:0000259" key="3">
    <source>
        <dbReference type="PROSITE" id="PS50110"/>
    </source>
</evidence>
<reference evidence="5" key="1">
    <citation type="submission" date="2015-11" db="EMBL/GenBank/DDBJ databases">
        <title>Draft Genome Sequence of the Radioresistant Bacterium Deinococcus grandis, Isolated from Freshwater Fish in Japan.</title>
        <authorList>
            <person name="Satoh K."/>
            <person name="Onodera T."/>
            <person name="Omoso K."/>
            <person name="Takeda-Yano K."/>
            <person name="Katayama T."/>
            <person name="Oono Y."/>
            <person name="Narumi I."/>
        </authorList>
    </citation>
    <scope>NUCLEOTIDE SEQUENCE [LARGE SCALE GENOMIC DNA]</scope>
    <source>
        <strain evidence="5">ATCC 43672</strain>
    </source>
</reference>
<comment type="caution">
    <text evidence="4">The sequence shown here is derived from an EMBL/GenBank/DDBJ whole genome shotgun (WGS) entry which is preliminary data.</text>
</comment>
<organism evidence="4 5">
    <name type="scientific">Deinococcus grandis</name>
    <dbReference type="NCBI Taxonomy" id="57498"/>
    <lineage>
        <taxon>Bacteria</taxon>
        <taxon>Thermotogati</taxon>
        <taxon>Deinococcota</taxon>
        <taxon>Deinococci</taxon>
        <taxon>Deinococcales</taxon>
        <taxon>Deinococcaceae</taxon>
        <taxon>Deinococcus</taxon>
    </lineage>
</organism>
<dbReference type="OrthoDB" id="9759232at2"/>
<dbReference type="SMART" id="SM00448">
    <property type="entry name" value="REC"/>
    <property type="match status" value="1"/>
</dbReference>
<dbReference type="Gene3D" id="3.40.50.2300">
    <property type="match status" value="1"/>
</dbReference>
<dbReference type="PANTHER" id="PTHR44591">
    <property type="entry name" value="STRESS RESPONSE REGULATOR PROTEIN 1"/>
    <property type="match status" value="1"/>
</dbReference>
<dbReference type="EMBL" id="BCMS01000001">
    <property type="protein sequence ID" value="GAQ22648.1"/>
    <property type="molecule type" value="Genomic_DNA"/>
</dbReference>
<dbReference type="InterPro" id="IPR001789">
    <property type="entry name" value="Sig_transdc_resp-reg_receiver"/>
</dbReference>
<dbReference type="SUPFAM" id="SSF52172">
    <property type="entry name" value="CheY-like"/>
    <property type="match status" value="1"/>
</dbReference>
<dbReference type="GO" id="GO:0000160">
    <property type="term" value="P:phosphorelay signal transduction system"/>
    <property type="evidence" value="ECO:0007669"/>
    <property type="project" value="InterPro"/>
</dbReference>
<protein>
    <submittedName>
        <fullName evidence="4">Response regulator receiver protein</fullName>
    </submittedName>
</protein>
<evidence type="ECO:0000256" key="2">
    <source>
        <dbReference type="PROSITE-ProRule" id="PRU00169"/>
    </source>
</evidence>
<proteinExistence type="predicted"/>
<dbReference type="RefSeq" id="WP_058977905.1">
    <property type="nucleotide sequence ID" value="NZ_BCMS01000001.1"/>
</dbReference>
<gene>
    <name evidence="4" type="ORF">DEIGR_102675</name>
</gene>
<sequence length="120" mass="13115">MARILIVDDSPADLKFMEAALKGTAHSVTALNDPAQVETVADQLRPDLLLVDVVMPGRNGYEVVRGLRRQPGMEALKVVFVSSKGNETDVKWGLRQGADDYIVKPYTPEQVLGVVNRLIG</sequence>
<dbReference type="InterPro" id="IPR050595">
    <property type="entry name" value="Bact_response_regulator"/>
</dbReference>
<dbReference type="InterPro" id="IPR011006">
    <property type="entry name" value="CheY-like_superfamily"/>
</dbReference>
<dbReference type="Proteomes" id="UP000056209">
    <property type="component" value="Unassembled WGS sequence"/>
</dbReference>
<evidence type="ECO:0000313" key="4">
    <source>
        <dbReference type="EMBL" id="GAQ22648.1"/>
    </source>
</evidence>
<dbReference type="PANTHER" id="PTHR44591:SF23">
    <property type="entry name" value="CHEY SUBFAMILY"/>
    <property type="match status" value="1"/>
</dbReference>
<dbReference type="CDD" id="cd00156">
    <property type="entry name" value="REC"/>
    <property type="match status" value="1"/>
</dbReference>
<dbReference type="AlphaFoldDB" id="A0A100HKX7"/>
<dbReference type="Pfam" id="PF00072">
    <property type="entry name" value="Response_reg"/>
    <property type="match status" value="1"/>
</dbReference>
<keyword evidence="1 2" id="KW-0597">Phosphoprotein</keyword>
<feature type="domain" description="Response regulatory" evidence="3">
    <location>
        <begin position="3"/>
        <end position="119"/>
    </location>
</feature>
<name>A0A100HKX7_9DEIO</name>
<evidence type="ECO:0000313" key="5">
    <source>
        <dbReference type="Proteomes" id="UP000056209"/>
    </source>
</evidence>
<dbReference type="PROSITE" id="PS50110">
    <property type="entry name" value="RESPONSE_REGULATORY"/>
    <property type="match status" value="1"/>
</dbReference>
<evidence type="ECO:0000256" key="1">
    <source>
        <dbReference type="ARBA" id="ARBA00022553"/>
    </source>
</evidence>